<evidence type="ECO:0000313" key="2">
    <source>
        <dbReference type="EMBL" id="KAL3282317.1"/>
    </source>
</evidence>
<dbReference type="PANTHER" id="PTHR20905">
    <property type="entry name" value="N-ACETYLTRANSFERASE-RELATED"/>
    <property type="match status" value="1"/>
</dbReference>
<keyword evidence="1" id="KW-0175">Coiled coil</keyword>
<name>A0ABD2NUU8_9CUCU</name>
<dbReference type="Gene3D" id="3.40.630.30">
    <property type="match status" value="1"/>
</dbReference>
<feature type="coiled-coil region" evidence="1">
    <location>
        <begin position="3"/>
        <end position="33"/>
    </location>
</feature>
<evidence type="ECO:0008006" key="4">
    <source>
        <dbReference type="Google" id="ProtNLM"/>
    </source>
</evidence>
<sequence>MMQNSLTKEKERLEELTENLKNELEKYKALTNAVFPYQLWQRIPKCNLKLQELKPNYYYDTIMLMEDYYLPEEPIFKSMKLKDESDSVQSFKLRILNNLKDSTSVIALNEGNFYEIAGVLVLVEVSRNYFQRIMSREDLVQGSCHKKYVGLTSSLIQGIDLYSMFGCFSFLRIYALCIRPAYRHMGLGIKLFETAVYVAQSLRIPIIMGIFTDSCLQVLAKKIGMDEVRKIKYSEWADPESKNIISGLRQDHKCCSLMVGRVPLPPPAP</sequence>
<evidence type="ECO:0000256" key="1">
    <source>
        <dbReference type="SAM" id="Coils"/>
    </source>
</evidence>
<dbReference type="PANTHER" id="PTHR20905:SF28">
    <property type="entry name" value="GH28833P-RELATED"/>
    <property type="match status" value="1"/>
</dbReference>
<organism evidence="2 3">
    <name type="scientific">Cryptolaemus montrouzieri</name>
    <dbReference type="NCBI Taxonomy" id="559131"/>
    <lineage>
        <taxon>Eukaryota</taxon>
        <taxon>Metazoa</taxon>
        <taxon>Ecdysozoa</taxon>
        <taxon>Arthropoda</taxon>
        <taxon>Hexapoda</taxon>
        <taxon>Insecta</taxon>
        <taxon>Pterygota</taxon>
        <taxon>Neoptera</taxon>
        <taxon>Endopterygota</taxon>
        <taxon>Coleoptera</taxon>
        <taxon>Polyphaga</taxon>
        <taxon>Cucujiformia</taxon>
        <taxon>Coccinelloidea</taxon>
        <taxon>Coccinellidae</taxon>
        <taxon>Scymninae</taxon>
        <taxon>Scymnini</taxon>
        <taxon>Cryptolaemus</taxon>
    </lineage>
</organism>
<evidence type="ECO:0000313" key="3">
    <source>
        <dbReference type="Proteomes" id="UP001516400"/>
    </source>
</evidence>
<accession>A0ABD2NUU8</accession>
<dbReference type="AlphaFoldDB" id="A0ABD2NUU8"/>
<comment type="caution">
    <text evidence="2">The sequence shown here is derived from an EMBL/GenBank/DDBJ whole genome shotgun (WGS) entry which is preliminary data.</text>
</comment>
<dbReference type="InterPro" id="IPR016181">
    <property type="entry name" value="Acyl_CoA_acyltransferase"/>
</dbReference>
<reference evidence="2 3" key="1">
    <citation type="journal article" date="2021" name="BMC Biol.">
        <title>Horizontally acquired antibacterial genes associated with adaptive radiation of ladybird beetles.</title>
        <authorList>
            <person name="Li H.S."/>
            <person name="Tang X.F."/>
            <person name="Huang Y.H."/>
            <person name="Xu Z.Y."/>
            <person name="Chen M.L."/>
            <person name="Du X.Y."/>
            <person name="Qiu B.Y."/>
            <person name="Chen P.T."/>
            <person name="Zhang W."/>
            <person name="Slipinski A."/>
            <person name="Escalona H.E."/>
            <person name="Waterhouse R.M."/>
            <person name="Zwick A."/>
            <person name="Pang H."/>
        </authorList>
    </citation>
    <scope>NUCLEOTIDE SEQUENCE [LARGE SCALE GENOMIC DNA]</scope>
    <source>
        <strain evidence="2">SYSU2018</strain>
    </source>
</reference>
<dbReference type="EMBL" id="JABFTP020000144">
    <property type="protein sequence ID" value="KAL3282317.1"/>
    <property type="molecule type" value="Genomic_DNA"/>
</dbReference>
<dbReference type="CDD" id="cd04301">
    <property type="entry name" value="NAT_SF"/>
    <property type="match status" value="1"/>
</dbReference>
<keyword evidence="3" id="KW-1185">Reference proteome</keyword>
<dbReference type="Proteomes" id="UP001516400">
    <property type="component" value="Unassembled WGS sequence"/>
</dbReference>
<gene>
    <name evidence="2" type="ORF">HHI36_005505</name>
</gene>
<proteinExistence type="predicted"/>
<dbReference type="SUPFAM" id="SSF55729">
    <property type="entry name" value="Acyl-CoA N-acyltransferases (Nat)"/>
    <property type="match status" value="1"/>
</dbReference>
<protein>
    <recommendedName>
        <fullName evidence="4">N-acetyltransferase domain-containing protein</fullName>
    </recommendedName>
</protein>